<protein>
    <recommendedName>
        <fullName evidence="5">Outer membrane protein beta-barrel domain-containing protein</fullName>
    </recommendedName>
</protein>
<feature type="signal peptide" evidence="2">
    <location>
        <begin position="1"/>
        <end position="19"/>
    </location>
</feature>
<feature type="chain" id="PRO_5020667003" description="Outer membrane protein beta-barrel domain-containing protein" evidence="2">
    <location>
        <begin position="20"/>
        <end position="224"/>
    </location>
</feature>
<evidence type="ECO:0008006" key="5">
    <source>
        <dbReference type="Google" id="ProtNLM"/>
    </source>
</evidence>
<evidence type="ECO:0000256" key="1">
    <source>
        <dbReference type="SAM" id="MobiDB-lite"/>
    </source>
</evidence>
<evidence type="ECO:0000313" key="3">
    <source>
        <dbReference type="EMBL" id="TKB47458.1"/>
    </source>
</evidence>
<accession>A0A4U1BBB1</accession>
<keyword evidence="4" id="KW-1185">Reference proteome</keyword>
<gene>
    <name evidence="3" type="ORF">E8M12_01325</name>
</gene>
<feature type="compositionally biased region" description="Polar residues" evidence="1">
    <location>
        <begin position="42"/>
        <end position="53"/>
    </location>
</feature>
<dbReference type="Proteomes" id="UP000307999">
    <property type="component" value="Unassembled WGS sequence"/>
</dbReference>
<proteinExistence type="predicted"/>
<dbReference type="OrthoDB" id="6398712at2"/>
<evidence type="ECO:0000256" key="2">
    <source>
        <dbReference type="SAM" id="SignalP"/>
    </source>
</evidence>
<dbReference type="AlphaFoldDB" id="A0A4U1BBB1"/>
<dbReference type="RefSeq" id="WP_136734269.1">
    <property type="nucleotide sequence ID" value="NZ_SWDB01000003.1"/>
</dbReference>
<name>A0A4U1BBB1_9GAMM</name>
<feature type="region of interest" description="Disordered" evidence="1">
    <location>
        <begin position="22"/>
        <end position="74"/>
    </location>
</feature>
<dbReference type="EMBL" id="SWDB01000003">
    <property type="protein sequence ID" value="TKB47458.1"/>
    <property type="molecule type" value="Genomic_DNA"/>
</dbReference>
<comment type="caution">
    <text evidence="3">The sequence shown here is derived from an EMBL/GenBank/DDBJ whole genome shotgun (WGS) entry which is preliminary data.</text>
</comment>
<organism evidence="3 4">
    <name type="scientific">Thalassotalea mangrovi</name>
    <dbReference type="NCBI Taxonomy" id="2572245"/>
    <lineage>
        <taxon>Bacteria</taxon>
        <taxon>Pseudomonadati</taxon>
        <taxon>Pseudomonadota</taxon>
        <taxon>Gammaproteobacteria</taxon>
        <taxon>Alteromonadales</taxon>
        <taxon>Colwelliaceae</taxon>
        <taxon>Thalassotalea</taxon>
    </lineage>
</organism>
<sequence length="224" mass="23973">MKSLILPLTMLLGVGVVQAQTDTQPAQQDPVVEASPAEPMTADQQETEMSGNETPDGVEQSEQQQAPPTAKEKQEDSVFAYDDFGYGLGFGILYSGLGANVNVTKANDMKYASLGCLGHSSEGGLACGVGVGWIRTDLFDVDPFYADKHGVGIYVGAVGSEKSREPSRRFPDYDNEIVWGLAGSYHYFLNGIKNPGTNLGASFVIGNGNDDIEFGLLLQVGYQF</sequence>
<evidence type="ECO:0000313" key="4">
    <source>
        <dbReference type="Proteomes" id="UP000307999"/>
    </source>
</evidence>
<reference evidence="3 4" key="1">
    <citation type="submission" date="2019-04" db="EMBL/GenBank/DDBJ databases">
        <title>Thalassotalea guangxiensis sp. nov., isolated from sediment of the coastal wetland.</title>
        <authorList>
            <person name="Zheng S."/>
            <person name="Zhang D."/>
        </authorList>
    </citation>
    <scope>NUCLEOTIDE SEQUENCE [LARGE SCALE GENOMIC DNA]</scope>
    <source>
        <strain evidence="3 4">ZS-4</strain>
    </source>
</reference>
<keyword evidence="2" id="KW-0732">Signal</keyword>